<dbReference type="Proteomes" id="UP000297452">
    <property type="component" value="Unassembled WGS sequence"/>
</dbReference>
<dbReference type="AlphaFoldDB" id="A0A4Z1HY68"/>
<name>A0A4Z1HY68_9HELO</name>
<proteinExistence type="predicted"/>
<evidence type="ECO:0000313" key="2">
    <source>
        <dbReference type="Proteomes" id="UP000297452"/>
    </source>
</evidence>
<reference evidence="1 2" key="1">
    <citation type="submission" date="2017-12" db="EMBL/GenBank/DDBJ databases">
        <title>Comparative genomics of Botrytis spp.</title>
        <authorList>
            <person name="Valero-Jimenez C.A."/>
            <person name="Tapia P."/>
            <person name="Veloso J."/>
            <person name="Silva-Moreno E."/>
            <person name="Staats M."/>
            <person name="Valdes J.H."/>
            <person name="Van Kan J.A.L."/>
        </authorList>
    </citation>
    <scope>NUCLEOTIDE SEQUENCE [LARGE SCALE GENOMIC DNA]</scope>
    <source>
        <strain evidence="1 2">MUCL2120</strain>
    </source>
</reference>
<dbReference type="EMBL" id="PQXJ01000332">
    <property type="protein sequence ID" value="TGO52162.1"/>
    <property type="molecule type" value="Genomic_DNA"/>
</dbReference>
<comment type="caution">
    <text evidence="1">The sequence shown here is derived from an EMBL/GenBank/DDBJ whole genome shotgun (WGS) entry which is preliminary data.</text>
</comment>
<keyword evidence="2" id="KW-1185">Reference proteome</keyword>
<accession>A0A4Z1HY68</accession>
<protein>
    <submittedName>
        <fullName evidence="1">Uncharacterized protein</fullName>
    </submittedName>
</protein>
<organism evidence="1 2">
    <name type="scientific">Botryotinia narcissicola</name>
    <dbReference type="NCBI Taxonomy" id="278944"/>
    <lineage>
        <taxon>Eukaryota</taxon>
        <taxon>Fungi</taxon>
        <taxon>Dikarya</taxon>
        <taxon>Ascomycota</taxon>
        <taxon>Pezizomycotina</taxon>
        <taxon>Leotiomycetes</taxon>
        <taxon>Helotiales</taxon>
        <taxon>Sclerotiniaceae</taxon>
        <taxon>Botryotinia</taxon>
    </lineage>
</organism>
<evidence type="ECO:0000313" key="1">
    <source>
        <dbReference type="EMBL" id="TGO52162.1"/>
    </source>
</evidence>
<sequence length="131" mass="14728">MKNGEKETVTPWMISTLFDVMIRLSEGETPEAQIFRAIGKSIFVVTQASKNHMACKRSGNSSFQDLINGKLPNSQTGGISPANIDFKRAGDCGHRISNQELEWKRIIYTNKEQCLELVSHLSSTYPAKEMY</sequence>
<gene>
    <name evidence="1" type="ORF">BOTNAR_0332g00020</name>
</gene>